<evidence type="ECO:0000256" key="2">
    <source>
        <dbReference type="SAM" id="SignalP"/>
    </source>
</evidence>
<dbReference type="OrthoDB" id="1850606at2759"/>
<keyword evidence="1 2" id="KW-0732">Signal</keyword>
<name>A0A2P6QV83_ROSCH</name>
<protein>
    <submittedName>
        <fullName evidence="3">Uncharacterized protein</fullName>
    </submittedName>
</protein>
<reference evidence="3 4" key="1">
    <citation type="journal article" date="2018" name="Nat. Genet.">
        <title>The Rosa genome provides new insights in the design of modern roses.</title>
        <authorList>
            <person name="Bendahmane M."/>
        </authorList>
    </citation>
    <scope>NUCLEOTIDE SEQUENCE [LARGE SCALE GENOMIC DNA]</scope>
    <source>
        <strain evidence="4">cv. Old Blush</strain>
    </source>
</reference>
<dbReference type="STRING" id="74649.A0A2P6QV83"/>
<dbReference type="Proteomes" id="UP000238479">
    <property type="component" value="Chromosome 4"/>
</dbReference>
<proteinExistence type="predicted"/>
<organism evidence="3 4">
    <name type="scientific">Rosa chinensis</name>
    <name type="common">China rose</name>
    <dbReference type="NCBI Taxonomy" id="74649"/>
    <lineage>
        <taxon>Eukaryota</taxon>
        <taxon>Viridiplantae</taxon>
        <taxon>Streptophyta</taxon>
        <taxon>Embryophyta</taxon>
        <taxon>Tracheophyta</taxon>
        <taxon>Spermatophyta</taxon>
        <taxon>Magnoliopsida</taxon>
        <taxon>eudicotyledons</taxon>
        <taxon>Gunneridae</taxon>
        <taxon>Pentapetalae</taxon>
        <taxon>rosids</taxon>
        <taxon>fabids</taxon>
        <taxon>Rosales</taxon>
        <taxon>Rosaceae</taxon>
        <taxon>Rosoideae</taxon>
        <taxon>Rosoideae incertae sedis</taxon>
        <taxon>Rosa</taxon>
    </lineage>
</organism>
<comment type="caution">
    <text evidence="3">The sequence shown here is derived from an EMBL/GenBank/DDBJ whole genome shotgun (WGS) entry which is preliminary data.</text>
</comment>
<dbReference type="AlphaFoldDB" id="A0A2P6QV83"/>
<evidence type="ECO:0000313" key="3">
    <source>
        <dbReference type="EMBL" id="PRQ38096.1"/>
    </source>
</evidence>
<dbReference type="PANTHER" id="PTHR33184">
    <property type="entry name" value="PROTEIN TAPETUM DETERMINANT 1-LIKE-RELATED"/>
    <property type="match status" value="1"/>
</dbReference>
<dbReference type="Gramene" id="PRQ38096">
    <property type="protein sequence ID" value="PRQ38096"/>
    <property type="gene ID" value="RchiOBHm_Chr4g0409991"/>
</dbReference>
<accession>A0A2P6QV83</accession>
<dbReference type="PANTHER" id="PTHR33184:SF36">
    <property type="entry name" value="EXPANSIN-LIKE EG45 DOMAIN-CONTAINING PROTEIN"/>
    <property type="match status" value="1"/>
</dbReference>
<dbReference type="Pfam" id="PF24068">
    <property type="entry name" value="TPD1_C"/>
    <property type="match status" value="1"/>
</dbReference>
<dbReference type="EMBL" id="PDCK01000042">
    <property type="protein sequence ID" value="PRQ38096.1"/>
    <property type="molecule type" value="Genomic_DNA"/>
</dbReference>
<dbReference type="OMA" id="NNCPMCP"/>
<feature type="signal peptide" evidence="2">
    <location>
        <begin position="1"/>
        <end position="24"/>
    </location>
</feature>
<gene>
    <name evidence="3" type="ORF">RchiOBHm_Chr4g0409991</name>
</gene>
<dbReference type="GO" id="GO:0001709">
    <property type="term" value="P:cell fate determination"/>
    <property type="evidence" value="ECO:0007669"/>
    <property type="project" value="TreeGrafter"/>
</dbReference>
<feature type="chain" id="PRO_5015153038" evidence="2">
    <location>
        <begin position="25"/>
        <end position="127"/>
    </location>
</feature>
<dbReference type="InterPro" id="IPR040361">
    <property type="entry name" value="TPD1"/>
</dbReference>
<evidence type="ECO:0000313" key="4">
    <source>
        <dbReference type="Proteomes" id="UP000238479"/>
    </source>
</evidence>
<sequence length="127" mass="14442">MQGQTAFKLLLWTFLTFASLLCHGWEEKCTTNDHAPTVQQSQVGFGRSPTFMVEVQNNCPMCPVINLHLKCGSFPQTLVNPRLLKVLSNNDCVVNSGLPLAPLQKISFNYSHQMYLMSPKIWYFQCE</sequence>
<keyword evidence="4" id="KW-1185">Reference proteome</keyword>
<evidence type="ECO:0000256" key="1">
    <source>
        <dbReference type="ARBA" id="ARBA00022729"/>
    </source>
</evidence>